<evidence type="ECO:0000256" key="1">
    <source>
        <dbReference type="ARBA" id="ARBA00022771"/>
    </source>
</evidence>
<dbReference type="SUPFAM" id="SSF57845">
    <property type="entry name" value="B-box zinc-binding domain"/>
    <property type="match status" value="1"/>
</dbReference>
<dbReference type="SUPFAM" id="SSF49899">
    <property type="entry name" value="Concanavalin A-like lectins/glucanases"/>
    <property type="match status" value="1"/>
</dbReference>
<feature type="domain" description="B30.2/SPRY" evidence="7">
    <location>
        <begin position="269"/>
        <end position="464"/>
    </location>
</feature>
<dbReference type="PANTHER" id="PTHR24103">
    <property type="entry name" value="E3 UBIQUITIN-PROTEIN LIGASE TRIM"/>
    <property type="match status" value="1"/>
</dbReference>
<dbReference type="Pfam" id="PF00643">
    <property type="entry name" value="zf-B_box"/>
    <property type="match status" value="1"/>
</dbReference>
<reference evidence="8" key="1">
    <citation type="submission" date="2025-08" db="UniProtKB">
        <authorList>
            <consortium name="Ensembl"/>
        </authorList>
    </citation>
    <scope>IDENTIFICATION</scope>
</reference>
<keyword evidence="2" id="KW-0862">Zinc</keyword>
<evidence type="ECO:0000259" key="7">
    <source>
        <dbReference type="PROSITE" id="PS50188"/>
    </source>
</evidence>
<feature type="domain" description="B box-type" evidence="6">
    <location>
        <begin position="79"/>
        <end position="120"/>
    </location>
</feature>
<evidence type="ECO:0000256" key="5">
    <source>
        <dbReference type="SAM" id="MobiDB-lite"/>
    </source>
</evidence>
<dbReference type="InterPro" id="IPR000315">
    <property type="entry name" value="Znf_B-box"/>
</dbReference>
<dbReference type="GeneTree" id="ENSGT00940000162589"/>
<evidence type="ECO:0000313" key="8">
    <source>
        <dbReference type="Ensembl" id="ENSNVIP00000014525.1"/>
    </source>
</evidence>
<dbReference type="Pfam" id="PF00622">
    <property type="entry name" value="SPRY"/>
    <property type="match status" value="1"/>
</dbReference>
<name>A0A8C7B6D6_NEOVI</name>
<evidence type="ECO:0000256" key="3">
    <source>
        <dbReference type="PROSITE-ProRule" id="PRU00024"/>
    </source>
</evidence>
<evidence type="ECO:0000313" key="9">
    <source>
        <dbReference type="Proteomes" id="UP000694425"/>
    </source>
</evidence>
<keyword evidence="9" id="KW-1185">Reference proteome</keyword>
<dbReference type="AlphaFoldDB" id="A0A8C7B6D6"/>
<accession>A0A8C7B6D6</accession>
<keyword evidence="1 3" id="KW-0479">Metal-binding</keyword>
<organism evidence="8 9">
    <name type="scientific">Neovison vison</name>
    <name type="common">American mink</name>
    <name type="synonym">Mustela vison</name>
    <dbReference type="NCBI Taxonomy" id="452646"/>
    <lineage>
        <taxon>Eukaryota</taxon>
        <taxon>Metazoa</taxon>
        <taxon>Chordata</taxon>
        <taxon>Craniata</taxon>
        <taxon>Vertebrata</taxon>
        <taxon>Euteleostomi</taxon>
        <taxon>Mammalia</taxon>
        <taxon>Eutheria</taxon>
        <taxon>Laurasiatheria</taxon>
        <taxon>Carnivora</taxon>
        <taxon>Caniformia</taxon>
        <taxon>Musteloidea</taxon>
        <taxon>Mustelidae</taxon>
        <taxon>Mustelinae</taxon>
        <taxon>Neogale</taxon>
    </lineage>
</organism>
<dbReference type="InterPro" id="IPR050143">
    <property type="entry name" value="TRIM/RBCC"/>
</dbReference>
<dbReference type="InterPro" id="IPR043136">
    <property type="entry name" value="B30.2/SPRY_sf"/>
</dbReference>
<keyword evidence="4" id="KW-0175">Coiled coil</keyword>
<dbReference type="SMART" id="SM00336">
    <property type="entry name" value="BBOX"/>
    <property type="match status" value="1"/>
</dbReference>
<keyword evidence="1 3" id="KW-0863">Zinc-finger</keyword>
<dbReference type="PRINTS" id="PR01407">
    <property type="entry name" value="BUTYPHLNCDUF"/>
</dbReference>
<dbReference type="PROSITE" id="PS50119">
    <property type="entry name" value="ZF_BBOX"/>
    <property type="match status" value="1"/>
</dbReference>
<dbReference type="Proteomes" id="UP000694425">
    <property type="component" value="Unplaced"/>
</dbReference>
<protein>
    <recommendedName>
        <fullName evidence="10">Tripartite motif-containing protein 15</fullName>
    </recommendedName>
</protein>
<feature type="coiled-coil region" evidence="4">
    <location>
        <begin position="178"/>
        <end position="227"/>
    </location>
</feature>
<feature type="region of interest" description="Disordered" evidence="5">
    <location>
        <begin position="281"/>
        <end position="301"/>
    </location>
</feature>
<dbReference type="PROSITE" id="PS50188">
    <property type="entry name" value="B302_SPRY"/>
    <property type="match status" value="1"/>
</dbReference>
<dbReference type="GO" id="GO:0008270">
    <property type="term" value="F:zinc ion binding"/>
    <property type="evidence" value="ECO:0007669"/>
    <property type="project" value="UniProtKB-KW"/>
</dbReference>
<dbReference type="InterPro" id="IPR013320">
    <property type="entry name" value="ConA-like_dom_sf"/>
</dbReference>
<proteinExistence type="predicted"/>
<dbReference type="InterPro" id="IPR003877">
    <property type="entry name" value="SPRY_dom"/>
</dbReference>
<dbReference type="Gene3D" id="2.60.120.920">
    <property type="match status" value="1"/>
</dbReference>
<dbReference type="Gene3D" id="3.30.160.60">
    <property type="entry name" value="Classic Zinc Finger"/>
    <property type="match status" value="1"/>
</dbReference>
<reference evidence="8" key="2">
    <citation type="submission" date="2025-09" db="UniProtKB">
        <authorList>
            <consortium name="Ensembl"/>
        </authorList>
    </citation>
    <scope>IDENTIFICATION</scope>
</reference>
<sequence>EPASPNPPSLPASLSLRPARKETLGDVVIRAVDAPSSRLRLPPPSRMGAQLSCQVLPCVPCKEKEPVQPLVVPVPLGPLGQMRCEEHGEEIYFFCETDAELLCVVCREGPSHRTHPVAVLDGAVQPYRDCLWSQSRALRLDKSEMEATWQREDRKLQKLLTHIESKKQQVDAAFGKLQRELADQHSLLQARLRELEVQTCLERDQYNSKFSEEITRLGAQAQELEEQSQQPASVLLQDVKADQSRYETRTFVSPETISPDLVKKIRDLHWKTLFLPEMLRPGSLPAGPAPPDPRALSRSRALTEDRKAATFIRDEQDLPHGPLSLGGITGATEGYSSTGYRNESEELEEEWPQENEMWPTFCLVGVARESVVRRGFLNVSPEEGFWTLHLSSAGMYTGTSPEPFQILSYCPRQIGVAPDYDGGKVTFSSARTWEFIYEFSSSFCGRIFPFLWLKCMRSRLRVRP</sequence>
<evidence type="ECO:0000256" key="2">
    <source>
        <dbReference type="ARBA" id="ARBA00022833"/>
    </source>
</evidence>
<dbReference type="Ensembl" id="ENSNVIT00000016963.1">
    <property type="protein sequence ID" value="ENSNVIP00000014525.1"/>
    <property type="gene ID" value="ENSNVIG00000011364.1"/>
</dbReference>
<dbReference type="InterPro" id="IPR003879">
    <property type="entry name" value="Butyrophylin_SPRY"/>
</dbReference>
<dbReference type="InterPro" id="IPR001870">
    <property type="entry name" value="B30.2/SPRY"/>
</dbReference>
<evidence type="ECO:0008006" key="10">
    <source>
        <dbReference type="Google" id="ProtNLM"/>
    </source>
</evidence>
<evidence type="ECO:0000256" key="4">
    <source>
        <dbReference type="SAM" id="Coils"/>
    </source>
</evidence>
<evidence type="ECO:0000259" key="6">
    <source>
        <dbReference type="PROSITE" id="PS50119"/>
    </source>
</evidence>